<keyword evidence="5" id="KW-0378">Hydrolase</keyword>
<evidence type="ECO:0000256" key="7">
    <source>
        <dbReference type="ARBA" id="ARBA00047989"/>
    </source>
</evidence>
<comment type="similarity">
    <text evidence="2 10">Belongs to the purine nucleoside phosphorylase YfiH/LACC1 family.</text>
</comment>
<dbReference type="PANTHER" id="PTHR30616:SF2">
    <property type="entry name" value="PURINE NUCLEOSIDE PHOSPHORYLASE LACC1"/>
    <property type="match status" value="1"/>
</dbReference>
<evidence type="ECO:0000313" key="11">
    <source>
        <dbReference type="EMBL" id="MFC4819406.1"/>
    </source>
</evidence>
<gene>
    <name evidence="11" type="primary">pgeF</name>
    <name evidence="11" type="ORF">ACFO6Q_03675</name>
</gene>
<accession>A0ABV9QRC4</accession>
<evidence type="ECO:0000256" key="4">
    <source>
        <dbReference type="ARBA" id="ARBA00022723"/>
    </source>
</evidence>
<protein>
    <recommendedName>
        <fullName evidence="10">Purine nucleoside phosphorylase</fullName>
    </recommendedName>
</protein>
<dbReference type="CDD" id="cd16833">
    <property type="entry name" value="YfiH"/>
    <property type="match status" value="1"/>
</dbReference>
<evidence type="ECO:0000256" key="5">
    <source>
        <dbReference type="ARBA" id="ARBA00022801"/>
    </source>
</evidence>
<evidence type="ECO:0000256" key="1">
    <source>
        <dbReference type="ARBA" id="ARBA00000553"/>
    </source>
</evidence>
<dbReference type="PANTHER" id="PTHR30616">
    <property type="entry name" value="UNCHARACTERIZED PROTEIN YFIH"/>
    <property type="match status" value="1"/>
</dbReference>
<dbReference type="SUPFAM" id="SSF64438">
    <property type="entry name" value="CNF1/YfiH-like putative cysteine hydrolases"/>
    <property type="match status" value="1"/>
</dbReference>
<reference evidence="12" key="1">
    <citation type="journal article" date="2019" name="Int. J. Syst. Evol. Microbiol.">
        <title>The Global Catalogue of Microorganisms (GCM) 10K type strain sequencing project: providing services to taxonomists for standard genome sequencing and annotation.</title>
        <authorList>
            <consortium name="The Broad Institute Genomics Platform"/>
            <consortium name="The Broad Institute Genome Sequencing Center for Infectious Disease"/>
            <person name="Wu L."/>
            <person name="Ma J."/>
        </authorList>
    </citation>
    <scope>NUCLEOTIDE SEQUENCE [LARGE SCALE GENOMIC DNA]</scope>
    <source>
        <strain evidence="12">CCUG 30340</strain>
    </source>
</reference>
<sequence>MSEIEREAPAILSEADRVVPDWPAPPAIRAVATTRRMPGSSAPPFDAFNLGARCGDDPAAVAANRVALVEALQLPSRPCWLRQVHGVDVFDADLGGPGEEGAADAAVSRSGRSVLAILTADCLPILFCSADGAAFAAAHAGWRGLAAGVVEATIARLGVPPAELLVWLGPAIGARSYEVGEEVHAAFVDADAGAAEAFAATRPGHWHCDLYALARRRLAAAGVGKVYGGGFDTYADARFYSYRRDRQTGRFATLIWRA</sequence>
<dbReference type="Pfam" id="PF02578">
    <property type="entry name" value="Cu-oxidase_4"/>
    <property type="match status" value="1"/>
</dbReference>
<comment type="catalytic activity">
    <reaction evidence="7">
        <text>adenosine + H2O + H(+) = inosine + NH4(+)</text>
        <dbReference type="Rhea" id="RHEA:24408"/>
        <dbReference type="ChEBI" id="CHEBI:15377"/>
        <dbReference type="ChEBI" id="CHEBI:15378"/>
        <dbReference type="ChEBI" id="CHEBI:16335"/>
        <dbReference type="ChEBI" id="CHEBI:17596"/>
        <dbReference type="ChEBI" id="CHEBI:28938"/>
        <dbReference type="EC" id="3.5.4.4"/>
    </reaction>
    <physiologicalReaction direction="left-to-right" evidence="7">
        <dbReference type="Rhea" id="RHEA:24409"/>
    </physiologicalReaction>
</comment>
<evidence type="ECO:0000256" key="3">
    <source>
        <dbReference type="ARBA" id="ARBA00022679"/>
    </source>
</evidence>
<dbReference type="EMBL" id="JBHSHD010000003">
    <property type="protein sequence ID" value="MFC4819406.1"/>
    <property type="molecule type" value="Genomic_DNA"/>
</dbReference>
<keyword evidence="4" id="KW-0479">Metal-binding</keyword>
<dbReference type="Gene3D" id="3.60.140.10">
    <property type="entry name" value="CNF1/YfiH-like putative cysteine hydrolases"/>
    <property type="match status" value="1"/>
</dbReference>
<evidence type="ECO:0000256" key="6">
    <source>
        <dbReference type="ARBA" id="ARBA00022833"/>
    </source>
</evidence>
<proteinExistence type="inferred from homology"/>
<comment type="catalytic activity">
    <reaction evidence="9">
        <text>S-methyl-5'-thioadenosine + phosphate = 5-(methylsulfanyl)-alpha-D-ribose 1-phosphate + adenine</text>
        <dbReference type="Rhea" id="RHEA:11852"/>
        <dbReference type="ChEBI" id="CHEBI:16708"/>
        <dbReference type="ChEBI" id="CHEBI:17509"/>
        <dbReference type="ChEBI" id="CHEBI:43474"/>
        <dbReference type="ChEBI" id="CHEBI:58533"/>
        <dbReference type="EC" id="2.4.2.28"/>
    </reaction>
    <physiologicalReaction direction="left-to-right" evidence="9">
        <dbReference type="Rhea" id="RHEA:11853"/>
    </physiologicalReaction>
</comment>
<dbReference type="InterPro" id="IPR003730">
    <property type="entry name" value="Cu_polyphenol_OxRdtase"/>
</dbReference>
<comment type="caution">
    <text evidence="11">The sequence shown here is derived from an EMBL/GenBank/DDBJ whole genome shotgun (WGS) entry which is preliminary data.</text>
</comment>
<name>A0ABV9QRC4_9GAMM</name>
<dbReference type="NCBIfam" id="TIGR00726">
    <property type="entry name" value="peptidoglycan editing factor PgeF"/>
    <property type="match status" value="1"/>
</dbReference>
<dbReference type="Proteomes" id="UP001595886">
    <property type="component" value="Unassembled WGS sequence"/>
</dbReference>
<evidence type="ECO:0000256" key="10">
    <source>
        <dbReference type="RuleBase" id="RU361274"/>
    </source>
</evidence>
<evidence type="ECO:0000256" key="2">
    <source>
        <dbReference type="ARBA" id="ARBA00007353"/>
    </source>
</evidence>
<comment type="catalytic activity">
    <reaction evidence="8">
        <text>adenosine + phosphate = alpha-D-ribose 1-phosphate + adenine</text>
        <dbReference type="Rhea" id="RHEA:27642"/>
        <dbReference type="ChEBI" id="CHEBI:16335"/>
        <dbReference type="ChEBI" id="CHEBI:16708"/>
        <dbReference type="ChEBI" id="CHEBI:43474"/>
        <dbReference type="ChEBI" id="CHEBI:57720"/>
        <dbReference type="EC" id="2.4.2.1"/>
    </reaction>
    <physiologicalReaction direction="left-to-right" evidence="8">
        <dbReference type="Rhea" id="RHEA:27643"/>
    </physiologicalReaction>
</comment>
<organism evidence="11 12">
    <name type="scientific">Dokdonella ginsengisoli</name>
    <dbReference type="NCBI Taxonomy" id="363846"/>
    <lineage>
        <taxon>Bacteria</taxon>
        <taxon>Pseudomonadati</taxon>
        <taxon>Pseudomonadota</taxon>
        <taxon>Gammaproteobacteria</taxon>
        <taxon>Lysobacterales</taxon>
        <taxon>Rhodanobacteraceae</taxon>
        <taxon>Dokdonella</taxon>
    </lineage>
</organism>
<dbReference type="InterPro" id="IPR011324">
    <property type="entry name" value="Cytotoxic_necrot_fac-like_cat"/>
</dbReference>
<evidence type="ECO:0000256" key="8">
    <source>
        <dbReference type="ARBA" id="ARBA00048968"/>
    </source>
</evidence>
<keyword evidence="6" id="KW-0862">Zinc</keyword>
<dbReference type="RefSeq" id="WP_380019165.1">
    <property type="nucleotide sequence ID" value="NZ_JBHSHD010000003.1"/>
</dbReference>
<evidence type="ECO:0000256" key="9">
    <source>
        <dbReference type="ARBA" id="ARBA00049893"/>
    </source>
</evidence>
<dbReference type="InterPro" id="IPR038371">
    <property type="entry name" value="Cu_polyphenol_OxRdtase_sf"/>
</dbReference>
<comment type="catalytic activity">
    <reaction evidence="1">
        <text>inosine + phosphate = alpha-D-ribose 1-phosphate + hypoxanthine</text>
        <dbReference type="Rhea" id="RHEA:27646"/>
        <dbReference type="ChEBI" id="CHEBI:17368"/>
        <dbReference type="ChEBI" id="CHEBI:17596"/>
        <dbReference type="ChEBI" id="CHEBI:43474"/>
        <dbReference type="ChEBI" id="CHEBI:57720"/>
        <dbReference type="EC" id="2.4.2.1"/>
    </reaction>
    <physiologicalReaction direction="left-to-right" evidence="1">
        <dbReference type="Rhea" id="RHEA:27647"/>
    </physiologicalReaction>
</comment>
<keyword evidence="3" id="KW-0808">Transferase</keyword>
<keyword evidence="12" id="KW-1185">Reference proteome</keyword>
<evidence type="ECO:0000313" key="12">
    <source>
        <dbReference type="Proteomes" id="UP001595886"/>
    </source>
</evidence>